<keyword evidence="3" id="KW-0677">Repeat</keyword>
<comment type="caution">
    <text evidence="7">The sequence shown here is derived from an EMBL/GenBank/DDBJ whole genome shotgun (WGS) entry which is preliminary data.</text>
</comment>
<dbReference type="Pfam" id="PF07714">
    <property type="entry name" value="PK_Tyr_Ser-Thr"/>
    <property type="match status" value="1"/>
</dbReference>
<evidence type="ECO:0000259" key="6">
    <source>
        <dbReference type="PROSITE" id="PS50011"/>
    </source>
</evidence>
<keyword evidence="2" id="KW-0732">Signal</keyword>
<evidence type="ECO:0000313" key="8">
    <source>
        <dbReference type="Proteomes" id="UP001415857"/>
    </source>
</evidence>
<dbReference type="AlphaFoldDB" id="A0AAP0RZS6"/>
<dbReference type="InterPro" id="IPR000719">
    <property type="entry name" value="Prot_kinase_dom"/>
</dbReference>
<evidence type="ECO:0000256" key="5">
    <source>
        <dbReference type="ARBA" id="ARBA00023180"/>
    </source>
</evidence>
<dbReference type="PROSITE" id="PS00108">
    <property type="entry name" value="PROTEIN_KINASE_ST"/>
    <property type="match status" value="1"/>
</dbReference>
<keyword evidence="4" id="KW-0472">Membrane</keyword>
<reference evidence="7 8" key="1">
    <citation type="journal article" date="2024" name="Plant J.">
        <title>Genome sequences and population genomics reveal climatic adaptation and genomic divergence between two closely related sweetgum species.</title>
        <authorList>
            <person name="Xu W.Q."/>
            <person name="Ren C.Q."/>
            <person name="Zhang X.Y."/>
            <person name="Comes H.P."/>
            <person name="Liu X.H."/>
            <person name="Li Y.G."/>
            <person name="Kettle C.J."/>
            <person name="Jalonen R."/>
            <person name="Gaisberger H."/>
            <person name="Ma Y.Z."/>
            <person name="Qiu Y.X."/>
        </authorList>
    </citation>
    <scope>NUCLEOTIDE SEQUENCE [LARGE SCALE GENOMIC DNA]</scope>
    <source>
        <strain evidence="7">Hangzhou</strain>
    </source>
</reference>
<name>A0AAP0RZS6_LIQFO</name>
<dbReference type="InterPro" id="IPR001245">
    <property type="entry name" value="Ser-Thr/Tyr_kinase_cat_dom"/>
</dbReference>
<dbReference type="SMART" id="SM00220">
    <property type="entry name" value="S_TKc"/>
    <property type="match status" value="1"/>
</dbReference>
<dbReference type="GO" id="GO:0004672">
    <property type="term" value="F:protein kinase activity"/>
    <property type="evidence" value="ECO:0007669"/>
    <property type="project" value="InterPro"/>
</dbReference>
<dbReference type="PANTHER" id="PTHR45974:SF266">
    <property type="entry name" value="LEUCINE-RICH REPEAT RECEPTOR PROTEIN KINASE HPCA1"/>
    <property type="match status" value="1"/>
</dbReference>
<dbReference type="PANTHER" id="PTHR45974">
    <property type="entry name" value="RECEPTOR-LIKE PROTEIN 55"/>
    <property type="match status" value="1"/>
</dbReference>
<keyword evidence="5" id="KW-0325">Glycoprotein</keyword>
<evidence type="ECO:0000256" key="1">
    <source>
        <dbReference type="ARBA" id="ARBA00004370"/>
    </source>
</evidence>
<evidence type="ECO:0000256" key="4">
    <source>
        <dbReference type="ARBA" id="ARBA00023136"/>
    </source>
</evidence>
<accession>A0AAP0RZS6</accession>
<protein>
    <recommendedName>
        <fullName evidence="6">Protein kinase domain-containing protein</fullName>
    </recommendedName>
</protein>
<dbReference type="PROSITE" id="PS50011">
    <property type="entry name" value="PROTEIN_KINASE_DOM"/>
    <property type="match status" value="1"/>
</dbReference>
<dbReference type="Proteomes" id="UP001415857">
    <property type="component" value="Unassembled WGS sequence"/>
</dbReference>
<evidence type="ECO:0000256" key="2">
    <source>
        <dbReference type="ARBA" id="ARBA00022729"/>
    </source>
</evidence>
<organism evidence="7 8">
    <name type="scientific">Liquidambar formosana</name>
    <name type="common">Formosan gum</name>
    <dbReference type="NCBI Taxonomy" id="63359"/>
    <lineage>
        <taxon>Eukaryota</taxon>
        <taxon>Viridiplantae</taxon>
        <taxon>Streptophyta</taxon>
        <taxon>Embryophyta</taxon>
        <taxon>Tracheophyta</taxon>
        <taxon>Spermatophyta</taxon>
        <taxon>Magnoliopsida</taxon>
        <taxon>eudicotyledons</taxon>
        <taxon>Gunneridae</taxon>
        <taxon>Pentapetalae</taxon>
        <taxon>Saxifragales</taxon>
        <taxon>Altingiaceae</taxon>
        <taxon>Liquidambar</taxon>
    </lineage>
</organism>
<dbReference type="SUPFAM" id="SSF56112">
    <property type="entry name" value="Protein kinase-like (PK-like)"/>
    <property type="match status" value="1"/>
</dbReference>
<dbReference type="InterPro" id="IPR011009">
    <property type="entry name" value="Kinase-like_dom_sf"/>
</dbReference>
<keyword evidence="8" id="KW-1185">Reference proteome</keyword>
<feature type="domain" description="Protein kinase" evidence="6">
    <location>
        <begin position="29"/>
        <end position="275"/>
    </location>
</feature>
<dbReference type="Gene3D" id="3.30.200.20">
    <property type="entry name" value="Phosphorylase Kinase, domain 1"/>
    <property type="match status" value="1"/>
</dbReference>
<proteinExistence type="predicted"/>
<dbReference type="GO" id="GO:0016020">
    <property type="term" value="C:membrane"/>
    <property type="evidence" value="ECO:0007669"/>
    <property type="project" value="UniProtKB-SubCell"/>
</dbReference>
<dbReference type="EMBL" id="JBBPBK010000004">
    <property type="protein sequence ID" value="KAK9287504.1"/>
    <property type="molecule type" value="Genomic_DNA"/>
</dbReference>
<comment type="subcellular location">
    <subcellularLocation>
        <location evidence="1">Membrane</location>
    </subcellularLocation>
</comment>
<dbReference type="GO" id="GO:0005524">
    <property type="term" value="F:ATP binding"/>
    <property type="evidence" value="ECO:0007669"/>
    <property type="project" value="InterPro"/>
</dbReference>
<dbReference type="InterPro" id="IPR008271">
    <property type="entry name" value="Ser/Thr_kinase_AS"/>
</dbReference>
<evidence type="ECO:0000256" key="3">
    <source>
        <dbReference type="ARBA" id="ARBA00022737"/>
    </source>
</evidence>
<gene>
    <name evidence="7" type="ORF">L1049_015925</name>
</gene>
<evidence type="ECO:0000313" key="7">
    <source>
        <dbReference type="EMBL" id="KAK9287504.1"/>
    </source>
</evidence>
<dbReference type="Gene3D" id="1.10.510.10">
    <property type="entry name" value="Transferase(Phosphotransferase) domain 1"/>
    <property type="match status" value="1"/>
</dbReference>
<sequence length="307" mass="34239">MRVYCAYANSAFAMDAFVLCRSNRLGKILRNTSWVGEGEEFKSHLIWDKVYRGTLSTGELVAIKRAQQGSTQGGLEFKTGIELLSRVHHKNVVSLVGFCFDQGEQMLVYEYVPNGTLKDRLSARVLAYLHELANPPIIHRDIKSNNILLDERLNAKVVDFSLSKLMGDSEKGHGYIDPEYYMTQQLIEKSDVYSFGVPMLELLTGRRPIERGKYIVREAMRCVEEAGVDRPTMGEVVKRIENIVQLAGLNPNAESASTLASYEGESKGNFQHPYANGASDSSGVFSSSMMEPCKSVTYRTMKVVAIG</sequence>